<proteinExistence type="predicted"/>
<evidence type="ECO:0000313" key="2">
    <source>
        <dbReference type="Proteomes" id="UP000033385"/>
    </source>
</evidence>
<dbReference type="EMBL" id="LANW01000001">
    <property type="protein sequence ID" value="KJV67705.1"/>
    <property type="molecule type" value="Genomic_DNA"/>
</dbReference>
<dbReference type="PATRIC" id="fig|1359153.3.peg.1253"/>
<dbReference type="Proteomes" id="UP000033385">
    <property type="component" value="Unassembled WGS sequence"/>
</dbReference>
<sequence length="42" mass="4985">MVERLSEQRMQLENAYREINVRKVFVETVLSGVSSGLWLYPR</sequence>
<gene>
    <name evidence="1" type="ORF">APHNP_1220</name>
</gene>
<name>A0A0F3NI67_ANAPH</name>
<reference evidence="1 2" key="1">
    <citation type="submission" date="2015-01" db="EMBL/GenBank/DDBJ databases">
        <title>Genome Sequencing of Rickettsiales.</title>
        <authorList>
            <person name="Daugherty S.C."/>
            <person name="Su Q."/>
            <person name="Abolude K."/>
            <person name="Beier-Sexton M."/>
            <person name="Carlyon J.A."/>
            <person name="Carter R."/>
            <person name="Day N.P."/>
            <person name="Dumler S.J."/>
            <person name="Dyachenko V."/>
            <person name="Godinez A."/>
            <person name="Kurtti T.J."/>
            <person name="Lichay M."/>
            <person name="Mullins K.E."/>
            <person name="Ott S."/>
            <person name="Pappas-Brown V."/>
            <person name="Paris D.H."/>
            <person name="Patel P."/>
            <person name="Richards A.L."/>
            <person name="Sadzewicz L."/>
            <person name="Sears K."/>
            <person name="Seidman D."/>
            <person name="Sengamalay N."/>
            <person name="Stenos J."/>
            <person name="Tallon L.J."/>
            <person name="Vincent G."/>
            <person name="Fraser C.M."/>
            <person name="Munderloh U."/>
            <person name="Dunning-Hotopp J.C."/>
        </authorList>
    </citation>
    <scope>NUCLEOTIDE SEQUENCE [LARGE SCALE GENOMIC DNA]</scope>
    <source>
        <strain evidence="1 2">ApNP</strain>
    </source>
</reference>
<accession>A0A0F3NI67</accession>
<dbReference type="AlphaFoldDB" id="A0A0F3NI67"/>
<organism evidence="1 2">
    <name type="scientific">Anaplasma phagocytophilum str. ApNP</name>
    <dbReference type="NCBI Taxonomy" id="1359153"/>
    <lineage>
        <taxon>Bacteria</taxon>
        <taxon>Pseudomonadati</taxon>
        <taxon>Pseudomonadota</taxon>
        <taxon>Alphaproteobacteria</taxon>
        <taxon>Rickettsiales</taxon>
        <taxon>Anaplasmataceae</taxon>
        <taxon>Anaplasma</taxon>
        <taxon>phagocytophilum group</taxon>
    </lineage>
</organism>
<comment type="caution">
    <text evidence="1">The sequence shown here is derived from an EMBL/GenBank/DDBJ whole genome shotgun (WGS) entry which is preliminary data.</text>
</comment>
<evidence type="ECO:0000313" key="1">
    <source>
        <dbReference type="EMBL" id="KJV67705.1"/>
    </source>
</evidence>
<protein>
    <submittedName>
        <fullName evidence="1">Nitrogen regulation domain protein</fullName>
    </submittedName>
</protein>